<dbReference type="HAMAP" id="MF_01576">
    <property type="entry name" value="THF_DHG_CYH"/>
    <property type="match status" value="1"/>
</dbReference>
<reference evidence="14" key="2">
    <citation type="journal article" date="2021" name="PeerJ">
        <title>Extensive microbial diversity within the chicken gut microbiome revealed by metagenomics and culture.</title>
        <authorList>
            <person name="Gilroy R."/>
            <person name="Ravi A."/>
            <person name="Getino M."/>
            <person name="Pursley I."/>
            <person name="Horton D.L."/>
            <person name="Alikhan N.F."/>
            <person name="Baker D."/>
            <person name="Gharbi K."/>
            <person name="Hall N."/>
            <person name="Watson M."/>
            <person name="Adriaenssens E.M."/>
            <person name="Foster-Nyarko E."/>
            <person name="Jarju S."/>
            <person name="Secka A."/>
            <person name="Antonio M."/>
            <person name="Oren A."/>
            <person name="Chaudhuri R.R."/>
            <person name="La Ragione R."/>
            <person name="Hildebrand F."/>
            <person name="Pallen M.J."/>
        </authorList>
    </citation>
    <scope>NUCLEOTIDE SEQUENCE</scope>
    <source>
        <strain evidence="14">CHK176-22527</strain>
    </source>
</reference>
<dbReference type="Proteomes" id="UP000824159">
    <property type="component" value="Unassembled WGS sequence"/>
</dbReference>
<feature type="domain" description="Tetrahydrofolate dehydrogenase/cyclohydrolase NAD(P)-binding" evidence="13">
    <location>
        <begin position="139"/>
        <end position="283"/>
    </location>
</feature>
<sequence length="286" mass="30460">MGKLLKGAEVSSSLLETVAEKTEALKKKGTVPTLAILRAGEKPEDMAYERGALKRAEETGIKVVRAVFEENVPEEKLLDKLRELNEDEHIHGILVFRPLPAHIDDAKVCRAIDPRKDVDGISGGSMAAVFTGNGDGFPPCTAKACVEILDHYGIELEGKKVTVAGRSLVIGRPVAMMVLEKNATLTICHSRTKDEDFKNALKNADVIIAAVGKAGIIKAEDIGEGQTIIDVGINTDENGDLCGDVDAEGILERAAAVTPVPGGVGRITAAVLMKHVVQAAERQSRI</sequence>
<evidence type="ECO:0000256" key="5">
    <source>
        <dbReference type="ARBA" id="ARBA00022801"/>
    </source>
</evidence>
<dbReference type="GO" id="GO:0005829">
    <property type="term" value="C:cytosol"/>
    <property type="evidence" value="ECO:0007669"/>
    <property type="project" value="TreeGrafter"/>
</dbReference>
<dbReference type="GO" id="GO:0009086">
    <property type="term" value="P:methionine biosynthetic process"/>
    <property type="evidence" value="ECO:0007669"/>
    <property type="project" value="UniProtKB-KW"/>
</dbReference>
<evidence type="ECO:0000259" key="13">
    <source>
        <dbReference type="Pfam" id="PF02882"/>
    </source>
</evidence>
<keyword evidence="7 11" id="KW-0560">Oxidoreductase</keyword>
<dbReference type="InterPro" id="IPR046346">
    <property type="entry name" value="Aminoacid_DH-like_N_sf"/>
</dbReference>
<accession>A0A9D1HBZ7</accession>
<comment type="subunit">
    <text evidence="11">Homodimer.</text>
</comment>
<keyword evidence="8 11" id="KW-0368">Histidine biosynthesis</keyword>
<dbReference type="PANTHER" id="PTHR48099:SF5">
    <property type="entry name" value="C-1-TETRAHYDROFOLATE SYNTHASE, CYTOPLASMIC"/>
    <property type="match status" value="1"/>
</dbReference>
<dbReference type="SUPFAM" id="SSF53223">
    <property type="entry name" value="Aminoacid dehydrogenase-like, N-terminal domain"/>
    <property type="match status" value="1"/>
</dbReference>
<dbReference type="GO" id="GO:0004477">
    <property type="term" value="F:methenyltetrahydrofolate cyclohydrolase activity"/>
    <property type="evidence" value="ECO:0007669"/>
    <property type="project" value="UniProtKB-UniRule"/>
</dbReference>
<evidence type="ECO:0000259" key="12">
    <source>
        <dbReference type="Pfam" id="PF00763"/>
    </source>
</evidence>
<keyword evidence="3 11" id="KW-0028">Amino-acid biosynthesis</keyword>
<comment type="similarity">
    <text evidence="11">Belongs to the tetrahydrofolate dehydrogenase/cyclohydrolase family.</text>
</comment>
<dbReference type="EC" id="1.5.1.5" evidence="11"/>
<feature type="binding site" evidence="11">
    <location>
        <position position="233"/>
    </location>
    <ligand>
        <name>NADP(+)</name>
        <dbReference type="ChEBI" id="CHEBI:58349"/>
    </ligand>
</feature>
<evidence type="ECO:0000256" key="9">
    <source>
        <dbReference type="ARBA" id="ARBA00023167"/>
    </source>
</evidence>
<evidence type="ECO:0000256" key="7">
    <source>
        <dbReference type="ARBA" id="ARBA00023002"/>
    </source>
</evidence>
<dbReference type="SUPFAM" id="SSF51735">
    <property type="entry name" value="NAD(P)-binding Rossmann-fold domains"/>
    <property type="match status" value="1"/>
</dbReference>
<evidence type="ECO:0000256" key="1">
    <source>
        <dbReference type="ARBA" id="ARBA00004777"/>
    </source>
</evidence>
<evidence type="ECO:0000313" key="15">
    <source>
        <dbReference type="Proteomes" id="UP000824159"/>
    </source>
</evidence>
<dbReference type="CDD" id="cd01080">
    <property type="entry name" value="NAD_bind_m-THF_DH_Cyclohyd"/>
    <property type="match status" value="1"/>
</dbReference>
<dbReference type="InterPro" id="IPR000672">
    <property type="entry name" value="THF_DH/CycHdrlase"/>
</dbReference>
<proteinExistence type="inferred from homology"/>
<dbReference type="GO" id="GO:0035999">
    <property type="term" value="P:tetrahydrofolate interconversion"/>
    <property type="evidence" value="ECO:0007669"/>
    <property type="project" value="UniProtKB-UniRule"/>
</dbReference>
<evidence type="ECO:0000256" key="8">
    <source>
        <dbReference type="ARBA" id="ARBA00023102"/>
    </source>
</evidence>
<keyword evidence="5 11" id="KW-0378">Hydrolase</keyword>
<dbReference type="Pfam" id="PF00763">
    <property type="entry name" value="THF_DHG_CYH"/>
    <property type="match status" value="1"/>
</dbReference>
<dbReference type="Gene3D" id="3.40.50.10860">
    <property type="entry name" value="Leucine Dehydrogenase, chain A, domain 1"/>
    <property type="match status" value="1"/>
</dbReference>
<evidence type="ECO:0000256" key="4">
    <source>
        <dbReference type="ARBA" id="ARBA00022755"/>
    </source>
</evidence>
<evidence type="ECO:0000256" key="6">
    <source>
        <dbReference type="ARBA" id="ARBA00022857"/>
    </source>
</evidence>
<dbReference type="InterPro" id="IPR036291">
    <property type="entry name" value="NAD(P)-bd_dom_sf"/>
</dbReference>
<keyword evidence="4 11" id="KW-0658">Purine biosynthesis</keyword>
<comment type="pathway">
    <text evidence="1 11">One-carbon metabolism; tetrahydrofolate interconversion.</text>
</comment>
<dbReference type="EMBL" id="DVLX01000010">
    <property type="protein sequence ID" value="HIT98784.1"/>
    <property type="molecule type" value="Genomic_DNA"/>
</dbReference>
<evidence type="ECO:0000313" key="14">
    <source>
        <dbReference type="EMBL" id="HIT98784.1"/>
    </source>
</evidence>
<dbReference type="Pfam" id="PF02882">
    <property type="entry name" value="THF_DHG_CYH_C"/>
    <property type="match status" value="1"/>
</dbReference>
<dbReference type="Gene3D" id="3.40.50.720">
    <property type="entry name" value="NAD(P)-binding Rossmann-like Domain"/>
    <property type="match status" value="1"/>
</dbReference>
<comment type="catalytic activity">
    <reaction evidence="11">
        <text>(6R)-5,10-methenyltetrahydrofolate + H2O = (6R)-10-formyltetrahydrofolate + H(+)</text>
        <dbReference type="Rhea" id="RHEA:23700"/>
        <dbReference type="ChEBI" id="CHEBI:15377"/>
        <dbReference type="ChEBI" id="CHEBI:15378"/>
        <dbReference type="ChEBI" id="CHEBI:57455"/>
        <dbReference type="ChEBI" id="CHEBI:195366"/>
        <dbReference type="EC" id="3.5.4.9"/>
    </reaction>
</comment>
<keyword evidence="10 11" id="KW-0511">Multifunctional enzyme</keyword>
<feature type="binding site" evidence="11">
    <location>
        <begin position="165"/>
        <end position="167"/>
    </location>
    <ligand>
        <name>NADP(+)</name>
        <dbReference type="ChEBI" id="CHEBI:58349"/>
    </ligand>
</feature>
<keyword evidence="6 11" id="KW-0521">NADP</keyword>
<dbReference type="PRINTS" id="PR00085">
    <property type="entry name" value="THFDHDRGNASE"/>
</dbReference>
<dbReference type="AlphaFoldDB" id="A0A9D1HBZ7"/>
<evidence type="ECO:0000256" key="10">
    <source>
        <dbReference type="ARBA" id="ARBA00023268"/>
    </source>
</evidence>
<comment type="catalytic activity">
    <reaction evidence="11">
        <text>(6R)-5,10-methylene-5,6,7,8-tetrahydrofolate + NADP(+) = (6R)-5,10-methenyltetrahydrofolate + NADPH</text>
        <dbReference type="Rhea" id="RHEA:22812"/>
        <dbReference type="ChEBI" id="CHEBI:15636"/>
        <dbReference type="ChEBI" id="CHEBI:57455"/>
        <dbReference type="ChEBI" id="CHEBI:57783"/>
        <dbReference type="ChEBI" id="CHEBI:58349"/>
        <dbReference type="EC" id="1.5.1.5"/>
    </reaction>
</comment>
<dbReference type="InterPro" id="IPR020630">
    <property type="entry name" value="THF_DH/CycHdrlase_cat_dom"/>
</dbReference>
<dbReference type="EC" id="3.5.4.9" evidence="11"/>
<dbReference type="PANTHER" id="PTHR48099">
    <property type="entry name" value="C-1-TETRAHYDROFOLATE SYNTHASE, CYTOPLASMIC-RELATED"/>
    <property type="match status" value="1"/>
</dbReference>
<gene>
    <name evidence="11" type="primary">folD</name>
    <name evidence="14" type="ORF">IAD12_00830</name>
</gene>
<organism evidence="14 15">
    <name type="scientific">Candidatus Allocopromorpha excrementavium</name>
    <dbReference type="NCBI Taxonomy" id="2840741"/>
    <lineage>
        <taxon>Bacteria</taxon>
        <taxon>Bacillati</taxon>
        <taxon>Bacillota</taxon>
        <taxon>Clostridia</taxon>
        <taxon>Eubacteriales</taxon>
        <taxon>Eubacteriaceae</taxon>
        <taxon>Eubacteriaceae incertae sedis</taxon>
        <taxon>Candidatus Allocopromorpha</taxon>
    </lineage>
</organism>
<reference evidence="14" key="1">
    <citation type="submission" date="2020-10" db="EMBL/GenBank/DDBJ databases">
        <authorList>
            <person name="Gilroy R."/>
        </authorList>
    </citation>
    <scope>NUCLEOTIDE SEQUENCE</scope>
    <source>
        <strain evidence="14">CHK176-22527</strain>
    </source>
</reference>
<dbReference type="GO" id="GO:0004488">
    <property type="term" value="F:methylenetetrahydrofolate dehydrogenase (NADP+) activity"/>
    <property type="evidence" value="ECO:0007669"/>
    <property type="project" value="UniProtKB-UniRule"/>
</dbReference>
<comment type="caution">
    <text evidence="11">Lacks conserved residue(s) required for the propagation of feature annotation.</text>
</comment>
<keyword evidence="2 11" id="KW-0554">One-carbon metabolism</keyword>
<keyword evidence="9 11" id="KW-0486">Methionine biosynthesis</keyword>
<comment type="function">
    <text evidence="11">Catalyzes the oxidation of 5,10-methylenetetrahydrofolate to 5,10-methenyltetrahydrofolate and then the hydrolysis of 5,10-methenyltetrahydrofolate to 10-formyltetrahydrofolate.</text>
</comment>
<evidence type="ECO:0000256" key="3">
    <source>
        <dbReference type="ARBA" id="ARBA00022605"/>
    </source>
</evidence>
<dbReference type="GO" id="GO:0006164">
    <property type="term" value="P:purine nucleotide biosynthetic process"/>
    <property type="evidence" value="ECO:0007669"/>
    <property type="project" value="UniProtKB-KW"/>
</dbReference>
<dbReference type="GO" id="GO:0000105">
    <property type="term" value="P:L-histidine biosynthetic process"/>
    <property type="evidence" value="ECO:0007669"/>
    <property type="project" value="UniProtKB-KW"/>
</dbReference>
<evidence type="ECO:0000256" key="2">
    <source>
        <dbReference type="ARBA" id="ARBA00022563"/>
    </source>
</evidence>
<comment type="caution">
    <text evidence="14">The sequence shown here is derived from an EMBL/GenBank/DDBJ whole genome shotgun (WGS) entry which is preliminary data.</text>
</comment>
<evidence type="ECO:0000256" key="11">
    <source>
        <dbReference type="HAMAP-Rule" id="MF_01576"/>
    </source>
</evidence>
<protein>
    <recommendedName>
        <fullName evidence="11">Bifunctional protein FolD</fullName>
    </recommendedName>
    <domain>
        <recommendedName>
            <fullName evidence="11">Methylenetetrahydrofolate dehydrogenase</fullName>
            <ecNumber evidence="11">1.5.1.5</ecNumber>
        </recommendedName>
    </domain>
    <domain>
        <recommendedName>
            <fullName evidence="11">Methenyltetrahydrofolate cyclohydrolase</fullName>
            <ecNumber evidence="11">3.5.4.9</ecNumber>
        </recommendedName>
    </domain>
</protein>
<feature type="domain" description="Tetrahydrofolate dehydrogenase/cyclohydrolase catalytic" evidence="12">
    <location>
        <begin position="5"/>
        <end position="119"/>
    </location>
</feature>
<dbReference type="InterPro" id="IPR020631">
    <property type="entry name" value="THF_DH/CycHdrlase_NAD-bd_dom"/>
</dbReference>
<name>A0A9D1HBZ7_9FIRM</name>